<dbReference type="EMBL" id="JAXCLW010000001">
    <property type="protein sequence ID" value="MDY0881875.1"/>
    <property type="molecule type" value="Genomic_DNA"/>
</dbReference>
<dbReference type="PANTHER" id="PTHR42852">
    <property type="entry name" value="THIOL:DISULFIDE INTERCHANGE PROTEIN DSBE"/>
    <property type="match status" value="1"/>
</dbReference>
<evidence type="ECO:0000313" key="7">
    <source>
        <dbReference type="EMBL" id="MDY0881875.1"/>
    </source>
</evidence>
<accession>A0ABU5E6C6</accession>
<keyword evidence="4" id="KW-1015">Disulfide bond</keyword>
<comment type="similarity">
    <text evidence="2">Belongs to the thioredoxin family. DsbE subfamily.</text>
</comment>
<dbReference type="InterPro" id="IPR004799">
    <property type="entry name" value="Periplasmic_diS_OxRdtase_DsbE"/>
</dbReference>
<gene>
    <name evidence="7" type="ORF">SMD27_03400</name>
</gene>
<dbReference type="Proteomes" id="UP001279642">
    <property type="component" value="Unassembled WGS sequence"/>
</dbReference>
<keyword evidence="3" id="KW-0201">Cytochrome c-type biogenesis</keyword>
<keyword evidence="8" id="KW-1185">Reference proteome</keyword>
<comment type="subcellular location">
    <subcellularLocation>
        <location evidence="1">Cell envelope</location>
    </subcellularLocation>
</comment>
<dbReference type="SUPFAM" id="SSF52833">
    <property type="entry name" value="Thioredoxin-like"/>
    <property type="match status" value="1"/>
</dbReference>
<dbReference type="PANTHER" id="PTHR42852:SF6">
    <property type="entry name" value="THIOL:DISULFIDE INTERCHANGE PROTEIN DSBE"/>
    <property type="match status" value="1"/>
</dbReference>
<dbReference type="InterPro" id="IPR013766">
    <property type="entry name" value="Thioredoxin_domain"/>
</dbReference>
<organism evidence="7 8">
    <name type="scientific">Dongia soli</name>
    <dbReference type="NCBI Taxonomy" id="600628"/>
    <lineage>
        <taxon>Bacteria</taxon>
        <taxon>Pseudomonadati</taxon>
        <taxon>Pseudomonadota</taxon>
        <taxon>Alphaproteobacteria</taxon>
        <taxon>Rhodospirillales</taxon>
        <taxon>Dongiaceae</taxon>
        <taxon>Dongia</taxon>
    </lineage>
</organism>
<dbReference type="RefSeq" id="WP_320506917.1">
    <property type="nucleotide sequence ID" value="NZ_JAXCLW010000001.1"/>
</dbReference>
<evidence type="ECO:0000259" key="6">
    <source>
        <dbReference type="PROSITE" id="PS51352"/>
    </source>
</evidence>
<sequence>MRRLIFLLPLVVLAALLVFFLRGLDPSRDPSAIDSPLIGKALPTFSAPALLADKPGIDSRDFADGDLRGKVVAVNFFASWCLPCRAEHPVLKQLTSELGIPVIGIAYKDKKDAAAGFLAEMGNPYLRVGTDEPGRIGIDFGITGVPETFIIDKQGIVRHRIGGPLNPQLIDEEIAPLVRELNK</sequence>
<comment type="caution">
    <text evidence="7">The sequence shown here is derived from an EMBL/GenBank/DDBJ whole genome shotgun (WGS) entry which is preliminary data.</text>
</comment>
<dbReference type="InterPro" id="IPR050553">
    <property type="entry name" value="Thioredoxin_ResA/DsbE_sf"/>
</dbReference>
<dbReference type="InterPro" id="IPR013740">
    <property type="entry name" value="Redoxin"/>
</dbReference>
<protein>
    <submittedName>
        <fullName evidence="7">DsbE family thiol:disulfide interchange protein</fullName>
    </submittedName>
</protein>
<reference evidence="7 8" key="1">
    <citation type="journal article" date="2016" name="Antonie Van Leeuwenhoek">
        <title>Dongia soli sp. nov., isolated from soil from Dokdo, Korea.</title>
        <authorList>
            <person name="Kim D.U."/>
            <person name="Lee H."/>
            <person name="Kim H."/>
            <person name="Kim S.G."/>
            <person name="Ka J.O."/>
        </authorList>
    </citation>
    <scope>NUCLEOTIDE SEQUENCE [LARGE SCALE GENOMIC DNA]</scope>
    <source>
        <strain evidence="7 8">D78</strain>
    </source>
</reference>
<evidence type="ECO:0000313" key="8">
    <source>
        <dbReference type="Proteomes" id="UP001279642"/>
    </source>
</evidence>
<feature type="domain" description="Thioredoxin" evidence="6">
    <location>
        <begin position="36"/>
        <end position="179"/>
    </location>
</feature>
<name>A0ABU5E6C6_9PROT</name>
<evidence type="ECO:0000256" key="3">
    <source>
        <dbReference type="ARBA" id="ARBA00022748"/>
    </source>
</evidence>
<keyword evidence="5" id="KW-0676">Redox-active center</keyword>
<dbReference type="PROSITE" id="PS51352">
    <property type="entry name" value="THIOREDOXIN_2"/>
    <property type="match status" value="1"/>
</dbReference>
<dbReference type="Pfam" id="PF08534">
    <property type="entry name" value="Redoxin"/>
    <property type="match status" value="1"/>
</dbReference>
<dbReference type="Gene3D" id="3.40.30.10">
    <property type="entry name" value="Glutaredoxin"/>
    <property type="match status" value="1"/>
</dbReference>
<proteinExistence type="inferred from homology"/>
<evidence type="ECO:0000256" key="1">
    <source>
        <dbReference type="ARBA" id="ARBA00004196"/>
    </source>
</evidence>
<evidence type="ECO:0000256" key="5">
    <source>
        <dbReference type="ARBA" id="ARBA00023284"/>
    </source>
</evidence>
<dbReference type="NCBIfam" id="TIGR00385">
    <property type="entry name" value="dsbE"/>
    <property type="match status" value="1"/>
</dbReference>
<dbReference type="InterPro" id="IPR036249">
    <property type="entry name" value="Thioredoxin-like_sf"/>
</dbReference>
<evidence type="ECO:0000256" key="2">
    <source>
        <dbReference type="ARBA" id="ARBA00007758"/>
    </source>
</evidence>
<dbReference type="CDD" id="cd03010">
    <property type="entry name" value="TlpA_like_DsbE"/>
    <property type="match status" value="1"/>
</dbReference>
<evidence type="ECO:0000256" key="4">
    <source>
        <dbReference type="ARBA" id="ARBA00023157"/>
    </source>
</evidence>